<feature type="transmembrane region" description="Helical" evidence="2">
    <location>
        <begin position="42"/>
        <end position="69"/>
    </location>
</feature>
<gene>
    <name evidence="3" type="ORF">E2C01_084824</name>
</gene>
<proteinExistence type="predicted"/>
<feature type="transmembrane region" description="Helical" evidence="2">
    <location>
        <begin position="89"/>
        <end position="108"/>
    </location>
</feature>
<keyword evidence="2" id="KW-1133">Transmembrane helix</keyword>
<feature type="compositionally biased region" description="Gly residues" evidence="1">
    <location>
        <begin position="14"/>
        <end position="30"/>
    </location>
</feature>
<organism evidence="3 4">
    <name type="scientific">Portunus trituberculatus</name>
    <name type="common">Swimming crab</name>
    <name type="synonym">Neptunus trituberculatus</name>
    <dbReference type="NCBI Taxonomy" id="210409"/>
    <lineage>
        <taxon>Eukaryota</taxon>
        <taxon>Metazoa</taxon>
        <taxon>Ecdysozoa</taxon>
        <taxon>Arthropoda</taxon>
        <taxon>Crustacea</taxon>
        <taxon>Multicrustacea</taxon>
        <taxon>Malacostraca</taxon>
        <taxon>Eumalacostraca</taxon>
        <taxon>Eucarida</taxon>
        <taxon>Decapoda</taxon>
        <taxon>Pleocyemata</taxon>
        <taxon>Brachyura</taxon>
        <taxon>Eubrachyura</taxon>
        <taxon>Portunoidea</taxon>
        <taxon>Portunidae</taxon>
        <taxon>Portuninae</taxon>
        <taxon>Portunus</taxon>
    </lineage>
</organism>
<dbReference type="EMBL" id="VSRR010082428">
    <property type="protein sequence ID" value="MPC89862.1"/>
    <property type="molecule type" value="Genomic_DNA"/>
</dbReference>
<keyword evidence="2" id="KW-0472">Membrane</keyword>
<keyword evidence="4" id="KW-1185">Reference proteome</keyword>
<evidence type="ECO:0000313" key="4">
    <source>
        <dbReference type="Proteomes" id="UP000324222"/>
    </source>
</evidence>
<evidence type="ECO:0000256" key="1">
    <source>
        <dbReference type="SAM" id="MobiDB-lite"/>
    </source>
</evidence>
<comment type="caution">
    <text evidence="3">The sequence shown here is derived from an EMBL/GenBank/DDBJ whole genome shotgun (WGS) entry which is preliminary data.</text>
</comment>
<sequence length="131" mass="14239">MASAGKRSGDGDGDGGGGDSDGGDGCGGGEEPWDEVIGRRDMVVVVMVVMTMVVIVMVMVVVVMVVVVVKGYGGGDVSDREVYFRYFQFIFAEHRTVMVVMVVMVVVMDGWMDFELGGWSWMMVVLLHFLL</sequence>
<evidence type="ECO:0000313" key="3">
    <source>
        <dbReference type="EMBL" id="MPC89862.1"/>
    </source>
</evidence>
<dbReference type="AlphaFoldDB" id="A0A5B7J0Z9"/>
<reference evidence="3 4" key="1">
    <citation type="submission" date="2019-05" db="EMBL/GenBank/DDBJ databases">
        <title>Another draft genome of Portunus trituberculatus and its Hox gene families provides insights of decapod evolution.</title>
        <authorList>
            <person name="Jeong J.-H."/>
            <person name="Song I."/>
            <person name="Kim S."/>
            <person name="Choi T."/>
            <person name="Kim D."/>
            <person name="Ryu S."/>
            <person name="Kim W."/>
        </authorList>
    </citation>
    <scope>NUCLEOTIDE SEQUENCE [LARGE SCALE GENOMIC DNA]</scope>
    <source>
        <tissue evidence="3">Muscle</tissue>
    </source>
</reference>
<keyword evidence="2" id="KW-0812">Transmembrane</keyword>
<evidence type="ECO:0000256" key="2">
    <source>
        <dbReference type="SAM" id="Phobius"/>
    </source>
</evidence>
<feature type="region of interest" description="Disordered" evidence="1">
    <location>
        <begin position="1"/>
        <end position="33"/>
    </location>
</feature>
<dbReference type="Proteomes" id="UP000324222">
    <property type="component" value="Unassembled WGS sequence"/>
</dbReference>
<accession>A0A5B7J0Z9</accession>
<name>A0A5B7J0Z9_PORTR</name>
<protein>
    <submittedName>
        <fullName evidence="3">Uncharacterized protein</fullName>
    </submittedName>
</protein>